<dbReference type="EC" id="3.6.4.13" evidence="1"/>
<protein>
    <recommendedName>
        <fullName evidence="1">RNA helicase</fullName>
        <ecNumber evidence="1">3.6.4.13</ecNumber>
    </recommendedName>
</protein>
<dbReference type="Pfam" id="PF00271">
    <property type="entry name" value="Helicase_C"/>
    <property type="match status" value="1"/>
</dbReference>
<organism evidence="11 12">
    <name type="scientific">Cardiocondyla obscurior</name>
    <dbReference type="NCBI Taxonomy" id="286306"/>
    <lineage>
        <taxon>Eukaryota</taxon>
        <taxon>Metazoa</taxon>
        <taxon>Ecdysozoa</taxon>
        <taxon>Arthropoda</taxon>
        <taxon>Hexapoda</taxon>
        <taxon>Insecta</taxon>
        <taxon>Pterygota</taxon>
        <taxon>Neoptera</taxon>
        <taxon>Endopterygota</taxon>
        <taxon>Hymenoptera</taxon>
        <taxon>Apocrita</taxon>
        <taxon>Aculeata</taxon>
        <taxon>Formicoidea</taxon>
        <taxon>Formicidae</taxon>
        <taxon>Myrmicinae</taxon>
        <taxon>Cardiocondyla</taxon>
    </lineage>
</organism>
<keyword evidence="3" id="KW-0378">Hydrolase</keyword>
<feature type="domain" description="DEAD-box RNA helicase Q" evidence="10">
    <location>
        <begin position="24"/>
        <end position="52"/>
    </location>
</feature>
<evidence type="ECO:0000256" key="7">
    <source>
        <dbReference type="SAM" id="MobiDB-lite"/>
    </source>
</evidence>
<dbReference type="PANTHER" id="PTHR47959:SF1">
    <property type="entry name" value="ATP-DEPENDENT RNA HELICASE DBPA"/>
    <property type="match status" value="1"/>
</dbReference>
<dbReference type="CDD" id="cd17943">
    <property type="entry name" value="DEADc_DDX20"/>
    <property type="match status" value="1"/>
</dbReference>
<feature type="short sequence motif" description="Q motif" evidence="6">
    <location>
        <begin position="24"/>
        <end position="52"/>
    </location>
</feature>
<evidence type="ECO:0000256" key="6">
    <source>
        <dbReference type="PROSITE-ProRule" id="PRU00552"/>
    </source>
</evidence>
<dbReference type="AlphaFoldDB" id="A0AAW2GWN6"/>
<dbReference type="SMART" id="SM00490">
    <property type="entry name" value="HELICc"/>
    <property type="match status" value="1"/>
</dbReference>
<dbReference type="InterPro" id="IPR011545">
    <property type="entry name" value="DEAD/DEAH_box_helicase_dom"/>
</dbReference>
<dbReference type="PROSITE" id="PS51194">
    <property type="entry name" value="HELICASE_CTER"/>
    <property type="match status" value="1"/>
</dbReference>
<evidence type="ECO:0000259" key="8">
    <source>
        <dbReference type="PROSITE" id="PS51192"/>
    </source>
</evidence>
<dbReference type="InterPro" id="IPR001650">
    <property type="entry name" value="Helicase_C-like"/>
</dbReference>
<keyword evidence="12" id="KW-1185">Reference proteome</keyword>
<dbReference type="Proteomes" id="UP001430953">
    <property type="component" value="Unassembled WGS sequence"/>
</dbReference>
<keyword evidence="4" id="KW-0347">Helicase</keyword>
<evidence type="ECO:0000256" key="3">
    <source>
        <dbReference type="ARBA" id="ARBA00022801"/>
    </source>
</evidence>
<dbReference type="GO" id="GO:0010468">
    <property type="term" value="P:regulation of gene expression"/>
    <property type="evidence" value="ECO:0007669"/>
    <property type="project" value="UniProtKB-ARBA"/>
</dbReference>
<dbReference type="GO" id="GO:0003676">
    <property type="term" value="F:nucleic acid binding"/>
    <property type="evidence" value="ECO:0007669"/>
    <property type="project" value="InterPro"/>
</dbReference>
<dbReference type="SUPFAM" id="SSF52540">
    <property type="entry name" value="P-loop containing nucleoside triphosphate hydrolases"/>
    <property type="match status" value="1"/>
</dbReference>
<dbReference type="GO" id="GO:0016787">
    <property type="term" value="F:hydrolase activity"/>
    <property type="evidence" value="ECO:0007669"/>
    <property type="project" value="UniProtKB-KW"/>
</dbReference>
<dbReference type="InterPro" id="IPR050079">
    <property type="entry name" value="DEAD_box_RNA_helicase"/>
</dbReference>
<evidence type="ECO:0000256" key="1">
    <source>
        <dbReference type="ARBA" id="ARBA00012552"/>
    </source>
</evidence>
<accession>A0AAW2GWN6</accession>
<dbReference type="Pfam" id="PF00270">
    <property type="entry name" value="DEAD"/>
    <property type="match status" value="1"/>
</dbReference>
<comment type="caution">
    <text evidence="11">The sequence shown here is derived from an EMBL/GenBank/DDBJ whole genome shotgun (WGS) entry which is preliminary data.</text>
</comment>
<dbReference type="InterPro" id="IPR014001">
    <property type="entry name" value="Helicase_ATP-bd"/>
</dbReference>
<dbReference type="CDD" id="cd18787">
    <property type="entry name" value="SF2_C_DEAD"/>
    <property type="match status" value="1"/>
</dbReference>
<dbReference type="GO" id="GO:0003724">
    <property type="term" value="F:RNA helicase activity"/>
    <property type="evidence" value="ECO:0007669"/>
    <property type="project" value="UniProtKB-EC"/>
</dbReference>
<feature type="domain" description="Helicase C-terminal" evidence="9">
    <location>
        <begin position="260"/>
        <end position="405"/>
    </location>
</feature>
<evidence type="ECO:0000259" key="10">
    <source>
        <dbReference type="PROSITE" id="PS51195"/>
    </source>
</evidence>
<evidence type="ECO:0000256" key="2">
    <source>
        <dbReference type="ARBA" id="ARBA00022741"/>
    </source>
</evidence>
<dbReference type="PROSITE" id="PS51192">
    <property type="entry name" value="HELICASE_ATP_BIND_1"/>
    <property type="match status" value="1"/>
</dbReference>
<dbReference type="PROSITE" id="PS51195">
    <property type="entry name" value="Q_MOTIF"/>
    <property type="match status" value="1"/>
</dbReference>
<evidence type="ECO:0000259" key="9">
    <source>
        <dbReference type="PROSITE" id="PS51194"/>
    </source>
</evidence>
<feature type="domain" description="Helicase ATP-binding" evidence="8">
    <location>
        <begin position="55"/>
        <end position="225"/>
    </location>
</feature>
<evidence type="ECO:0000256" key="5">
    <source>
        <dbReference type="ARBA" id="ARBA00022840"/>
    </source>
</evidence>
<dbReference type="Gene3D" id="3.40.50.300">
    <property type="entry name" value="P-loop containing nucleotide triphosphate hydrolases"/>
    <property type="match status" value="2"/>
</dbReference>
<dbReference type="PROSITE" id="PS00039">
    <property type="entry name" value="DEAD_ATP_HELICASE"/>
    <property type="match status" value="1"/>
</dbReference>
<dbReference type="InterPro" id="IPR027417">
    <property type="entry name" value="P-loop_NTPase"/>
</dbReference>
<keyword evidence="5" id="KW-0067">ATP-binding</keyword>
<evidence type="ECO:0000313" key="12">
    <source>
        <dbReference type="Proteomes" id="UP001430953"/>
    </source>
</evidence>
<evidence type="ECO:0000256" key="4">
    <source>
        <dbReference type="ARBA" id="ARBA00022806"/>
    </source>
</evidence>
<dbReference type="SMART" id="SM00487">
    <property type="entry name" value="DEXDc"/>
    <property type="match status" value="1"/>
</dbReference>
<proteinExistence type="predicted"/>
<dbReference type="InterPro" id="IPR014014">
    <property type="entry name" value="RNA_helicase_DEAD_Q_motif"/>
</dbReference>
<feature type="region of interest" description="Disordered" evidence="7">
    <location>
        <begin position="458"/>
        <end position="487"/>
    </location>
</feature>
<gene>
    <name evidence="11" type="ORF">PUN28_002842</name>
</gene>
<dbReference type="PANTHER" id="PTHR47959">
    <property type="entry name" value="ATP-DEPENDENT RNA HELICASE RHLE-RELATED"/>
    <property type="match status" value="1"/>
</dbReference>
<dbReference type="GO" id="GO:0005829">
    <property type="term" value="C:cytosol"/>
    <property type="evidence" value="ECO:0007669"/>
    <property type="project" value="TreeGrafter"/>
</dbReference>
<evidence type="ECO:0000313" key="11">
    <source>
        <dbReference type="EMBL" id="KAL0131581.1"/>
    </source>
</evidence>
<dbReference type="GO" id="GO:0005524">
    <property type="term" value="F:ATP binding"/>
    <property type="evidence" value="ECO:0007669"/>
    <property type="project" value="UniProtKB-KW"/>
</dbReference>
<dbReference type="InterPro" id="IPR000629">
    <property type="entry name" value="RNA-helicase_DEAD-box_CS"/>
</dbReference>
<reference evidence="11 12" key="1">
    <citation type="submission" date="2023-03" db="EMBL/GenBank/DDBJ databases">
        <title>High recombination rates correlate with genetic variation in Cardiocondyla obscurior ants.</title>
        <authorList>
            <person name="Errbii M."/>
        </authorList>
    </citation>
    <scope>NUCLEOTIDE SEQUENCE [LARGE SCALE GENOMIC DNA]</scope>
    <source>
        <strain evidence="11">Alpha-2009</strain>
        <tissue evidence="11">Whole body</tissue>
    </source>
</reference>
<name>A0AAW2GWN6_9HYME</name>
<sequence length="1220" mass="139119">MAQYIAHDINKKQRTSDIKIEGNVTFSQMKLRRDILDGLMSAGFQKPSPIQLKAIPLGRCGFDLIVRAKSGTGKTLVFGIIALETLDISIHLPQILIIAPTREIAIQITHVIQTIGSKIEGLKVDYFVGGISIEEDKKKLSKCHIAVGAPGRIKHLIEKGFLSVSKVRLFVLDEADKLMEINFQTDINHIFSKLPSSKQIIASSATYPGDLETFLQTYMSSPVLTSPNIDGPILIGIRQFVTVVPTHPNAMKELQTKVDELVKIFTKISFKQSLVFTNYQSRAQSVSNKINSLGFSTSYIAGNQNMTKRLEAIENLRNLEHRIMLTTDLTARGIDIENVNMVINLDIPMDVTTYLHRIGRAGRYGSYGISITIISESELSSFKKLLTSIDGLSFYLFKLSSDYTEDVWSDDISTFEKIDLESEINLKKFLSLDAAIVESENGEPIKIPISEHIVPSKNNGISSKNNVSTANDEKSNNVSSKNTASSDISQKVSSNTIAKYNKMSPKSIPTMLSSKNNVENIKIKCEKQKLRKKKKYHETISDDVPVRARSVLDKQIKISSLLQHYNQGKIDSTIDASIECKEISNIESAVENFTDYKVLTSSKNIYTFTMTPDSENPSVMEKLNENVVFKVALSDVENCKLLDTSVKKIMQYMKDSLIVEEENGTSISNYEKEDDNEKTFIQISQNTVSIKDLDLTHNLPINKLDNSEDDHIRIIINNYLTTYGTKVIESDNNVCNDEESLLRAASKWKELLDFEINLINDTHKGITESIYKLLYEEHFSALKTFLNMQKRAFLCIFPELRNDEEVQNTYIYSASNSNNNLLDMYKDIEDFKSHFWTLGSKFNAFFPYPINIDEDMPNLMMSDSEIEEYCKALQYFRNGQNPNKKLLEIIDYITCLSETERYDVIKKIREQNLTFEEIKALLKETAVMEVEQLLKNLDVVSKDENKVQNTEHEVRSDILFDQKYEKKKVEQTKDNDEETCSSASSASSLKSSEKDIVHLNVASKNQQKVLHISGNSQKSSRKNIERRKIKNVKTRYIPVQTNNIIYNNVDEFGKREKQVNFHKCDLTDSTDRDNLITSTKHSRTFNSYGDARELSQLSSNPAESFPWISISNSSYDLEEKACSLNQTYSGQESEQILSNSHSSRMYAQSSRFNRPSQHMKQETNNYSTKAHRLDNDLMNNVYSCETDIDRFLSSLRMQTDQMHFDIYKSQMFENWAMYDE</sequence>
<dbReference type="EMBL" id="JADYXP020000002">
    <property type="protein sequence ID" value="KAL0131581.1"/>
    <property type="molecule type" value="Genomic_DNA"/>
</dbReference>
<keyword evidence="2" id="KW-0547">Nucleotide-binding</keyword>